<comment type="caution">
    <text evidence="5">The sequence shown here is derived from an EMBL/GenBank/DDBJ whole genome shotgun (WGS) entry which is preliminary data.</text>
</comment>
<proteinExistence type="predicted"/>
<evidence type="ECO:0000256" key="3">
    <source>
        <dbReference type="ARBA" id="ARBA00023163"/>
    </source>
</evidence>
<keyword evidence="3" id="KW-0804">Transcription</keyword>
<evidence type="ECO:0000259" key="4">
    <source>
        <dbReference type="PROSITE" id="PS01124"/>
    </source>
</evidence>
<dbReference type="PROSITE" id="PS01124">
    <property type="entry name" value="HTH_ARAC_FAMILY_2"/>
    <property type="match status" value="1"/>
</dbReference>
<dbReference type="GO" id="GO:0003700">
    <property type="term" value="F:DNA-binding transcription factor activity"/>
    <property type="evidence" value="ECO:0007669"/>
    <property type="project" value="InterPro"/>
</dbReference>
<sequence>MIRCSAEPTPPIPALFEPVFYIVLQGSKRLTFAGRTHDFGAGTCAVATVGLPFISQVIEASPSKPYVGAELRLDPGVVAELLITLPDASERDAPSFATAPADPMVLEPFGRMLRLLATPADAAVLAAPFARELCYRLLQGPLGNTLRQVGRRGSRFAQVRAAADRIGRYADKPLNVKRLAADVGMSPTSLHRHFKAVTGYSPLAYQRYLRLLEARRILHAGDALVTTTAFTVGYASPSQFSREYKRMFGEPPVRDMRRQDRAA</sequence>
<evidence type="ECO:0000256" key="1">
    <source>
        <dbReference type="ARBA" id="ARBA00023015"/>
    </source>
</evidence>
<dbReference type="PROSITE" id="PS00041">
    <property type="entry name" value="HTH_ARAC_FAMILY_1"/>
    <property type="match status" value="1"/>
</dbReference>
<dbReference type="Proteomes" id="UP001165667">
    <property type="component" value="Unassembled WGS sequence"/>
</dbReference>
<dbReference type="Pfam" id="PF12833">
    <property type="entry name" value="HTH_18"/>
    <property type="match status" value="1"/>
</dbReference>
<dbReference type="InterPro" id="IPR018060">
    <property type="entry name" value="HTH_AraC"/>
</dbReference>
<dbReference type="InterPro" id="IPR009057">
    <property type="entry name" value="Homeodomain-like_sf"/>
</dbReference>
<protein>
    <submittedName>
        <fullName evidence="5">AraC family transcriptional regulator</fullName>
    </submittedName>
</protein>
<dbReference type="SUPFAM" id="SSF46689">
    <property type="entry name" value="Homeodomain-like"/>
    <property type="match status" value="2"/>
</dbReference>
<organism evidence="5 6">
    <name type="scientific">Lichenifustis flavocetrariae</name>
    <dbReference type="NCBI Taxonomy" id="2949735"/>
    <lineage>
        <taxon>Bacteria</taxon>
        <taxon>Pseudomonadati</taxon>
        <taxon>Pseudomonadota</taxon>
        <taxon>Alphaproteobacteria</taxon>
        <taxon>Hyphomicrobiales</taxon>
        <taxon>Lichenihabitantaceae</taxon>
        <taxon>Lichenifustis</taxon>
    </lineage>
</organism>
<evidence type="ECO:0000313" key="6">
    <source>
        <dbReference type="Proteomes" id="UP001165667"/>
    </source>
</evidence>
<dbReference type="SMART" id="SM00342">
    <property type="entry name" value="HTH_ARAC"/>
    <property type="match status" value="1"/>
</dbReference>
<dbReference type="GO" id="GO:0043565">
    <property type="term" value="F:sequence-specific DNA binding"/>
    <property type="evidence" value="ECO:0007669"/>
    <property type="project" value="InterPro"/>
</dbReference>
<dbReference type="PANTHER" id="PTHR43436">
    <property type="entry name" value="ARAC-FAMILY TRANSCRIPTIONAL REGULATOR"/>
    <property type="match status" value="1"/>
</dbReference>
<reference evidence="5" key="1">
    <citation type="submission" date="2022-05" db="EMBL/GenBank/DDBJ databases">
        <authorList>
            <person name="Pankratov T."/>
        </authorList>
    </citation>
    <scope>NUCLEOTIDE SEQUENCE</scope>
    <source>
        <strain evidence="5">BP6-180914</strain>
    </source>
</reference>
<gene>
    <name evidence="5" type="ORF">M8523_29130</name>
</gene>
<dbReference type="InterPro" id="IPR018062">
    <property type="entry name" value="HTH_AraC-typ_CS"/>
</dbReference>
<accession>A0AA41Z2Y3</accession>
<feature type="domain" description="HTH araC/xylS-type" evidence="4">
    <location>
        <begin position="160"/>
        <end position="258"/>
    </location>
</feature>
<dbReference type="EMBL" id="JAMOIM010000038">
    <property type="protein sequence ID" value="MCW6512011.1"/>
    <property type="molecule type" value="Genomic_DNA"/>
</dbReference>
<keyword evidence="1" id="KW-0805">Transcription regulation</keyword>
<keyword evidence="6" id="KW-1185">Reference proteome</keyword>
<dbReference type="Pfam" id="PF06719">
    <property type="entry name" value="AraC_N"/>
    <property type="match status" value="1"/>
</dbReference>
<evidence type="ECO:0000256" key="2">
    <source>
        <dbReference type="ARBA" id="ARBA00023125"/>
    </source>
</evidence>
<dbReference type="Gene3D" id="1.10.10.60">
    <property type="entry name" value="Homeodomain-like"/>
    <property type="match status" value="1"/>
</dbReference>
<name>A0AA41Z2Y3_9HYPH</name>
<dbReference type="RefSeq" id="WP_282588391.1">
    <property type="nucleotide sequence ID" value="NZ_JAMOIM010000038.1"/>
</dbReference>
<dbReference type="PANTHER" id="PTHR43436:SF1">
    <property type="entry name" value="TRANSCRIPTIONAL REGULATORY PROTEIN"/>
    <property type="match status" value="1"/>
</dbReference>
<dbReference type="AlphaFoldDB" id="A0AA41Z2Y3"/>
<dbReference type="InterPro" id="IPR009594">
    <property type="entry name" value="Tscrpt_reg_HTH_AraC_N"/>
</dbReference>
<keyword evidence="2" id="KW-0238">DNA-binding</keyword>
<evidence type="ECO:0000313" key="5">
    <source>
        <dbReference type="EMBL" id="MCW6512011.1"/>
    </source>
</evidence>